<feature type="domain" description="DUF7580" evidence="1">
    <location>
        <begin position="230"/>
        <end position="486"/>
    </location>
</feature>
<organism evidence="2 3">
    <name type="scientific">Polytolypa hystricis (strain UAMH7299)</name>
    <dbReference type="NCBI Taxonomy" id="1447883"/>
    <lineage>
        <taxon>Eukaryota</taxon>
        <taxon>Fungi</taxon>
        <taxon>Dikarya</taxon>
        <taxon>Ascomycota</taxon>
        <taxon>Pezizomycotina</taxon>
        <taxon>Eurotiomycetes</taxon>
        <taxon>Eurotiomycetidae</taxon>
        <taxon>Onygenales</taxon>
        <taxon>Onygenales incertae sedis</taxon>
        <taxon>Polytolypa</taxon>
    </lineage>
</organism>
<comment type="caution">
    <text evidence="2">The sequence shown here is derived from an EMBL/GenBank/DDBJ whole genome shotgun (WGS) entry which is preliminary data.</text>
</comment>
<accession>A0A2B7YKF1</accession>
<dbReference type="InterPro" id="IPR056002">
    <property type="entry name" value="DUF7580"/>
</dbReference>
<evidence type="ECO:0000259" key="1">
    <source>
        <dbReference type="Pfam" id="PF24476"/>
    </source>
</evidence>
<sequence length="495" mass="56717">MQKAILENTLEKSLEGIVDQEDEVTDLLHDPAHKGSSMWKDETFQGKLRKKLGRDYEPFVRTMTELSGLLDELSGTLLSRVETANNVLVTLIEQSHHREEYCKKRRVSKRPILKHKRTRKLANSLYNAIIGGNCIQVRWPVSISMKQRGCLMYNDSKWYFPQKSGDTSTSSWFWQEIEIEPLMTESPASPPSKPVPPLAKTSKLELRPKVQFAIVTSTLDSIPWPQVEDTTTPSISDLCSTLCSVKPNCQQRELIGFITDETDACQKHKLYVLRNLSRDRETQSLEDVLLSSSKPMHLRAQDSFRLSRKDRLFLDATLAYSVLQFHGSWLKSQWRSRDIMFAKDELDNRVLVDHPYLSWPLLGTGRTGDDDDDDNKNKKIHSTLQRSNSALIRNDILFPPGLALVELSLCETIPSLRTPEDDDPLEAIASLKTASRNLQNVYRESGARYRDVVDKCLFWPGCRDAQLDDEEFHATVFESIDKPLIAEYRDIEGRF</sequence>
<dbReference type="AlphaFoldDB" id="A0A2B7YKF1"/>
<protein>
    <recommendedName>
        <fullName evidence="1">DUF7580 domain-containing protein</fullName>
    </recommendedName>
</protein>
<evidence type="ECO:0000313" key="2">
    <source>
        <dbReference type="EMBL" id="PGH21539.1"/>
    </source>
</evidence>
<dbReference type="PANTHER" id="PTHR35186">
    <property type="entry name" value="ANK_REP_REGION DOMAIN-CONTAINING PROTEIN"/>
    <property type="match status" value="1"/>
</dbReference>
<dbReference type="PANTHER" id="PTHR35186:SF4">
    <property type="entry name" value="PRION-INHIBITION AND PROPAGATION HELO DOMAIN-CONTAINING PROTEIN"/>
    <property type="match status" value="1"/>
</dbReference>
<dbReference type="Pfam" id="PF24476">
    <property type="entry name" value="DUF7580"/>
    <property type="match status" value="1"/>
</dbReference>
<evidence type="ECO:0000313" key="3">
    <source>
        <dbReference type="Proteomes" id="UP000224634"/>
    </source>
</evidence>
<gene>
    <name evidence="2" type="ORF">AJ80_03098</name>
</gene>
<dbReference type="OrthoDB" id="3565018at2759"/>
<keyword evidence="3" id="KW-1185">Reference proteome</keyword>
<name>A0A2B7YKF1_POLH7</name>
<dbReference type="Proteomes" id="UP000224634">
    <property type="component" value="Unassembled WGS sequence"/>
</dbReference>
<proteinExistence type="predicted"/>
<dbReference type="STRING" id="1447883.A0A2B7YKF1"/>
<dbReference type="EMBL" id="PDNA01000033">
    <property type="protein sequence ID" value="PGH21539.1"/>
    <property type="molecule type" value="Genomic_DNA"/>
</dbReference>
<reference evidence="2 3" key="1">
    <citation type="submission" date="2017-10" db="EMBL/GenBank/DDBJ databases">
        <title>Comparative genomics in systemic dimorphic fungi from Ajellomycetaceae.</title>
        <authorList>
            <person name="Munoz J.F."/>
            <person name="Mcewen J.G."/>
            <person name="Clay O.K."/>
            <person name="Cuomo C.A."/>
        </authorList>
    </citation>
    <scope>NUCLEOTIDE SEQUENCE [LARGE SCALE GENOMIC DNA]</scope>
    <source>
        <strain evidence="2 3">UAMH7299</strain>
    </source>
</reference>